<accession>A0A7G9QYT9</accession>
<reference evidence="2 3" key="1">
    <citation type="submission" date="2020-08" db="EMBL/GenBank/DDBJ databases">
        <title>Genome sequence of Phycicoccus endophyticus JCM 31784T.</title>
        <authorList>
            <person name="Hyun D.-W."/>
            <person name="Bae J.-W."/>
        </authorList>
    </citation>
    <scope>NUCLEOTIDE SEQUENCE [LARGE SCALE GENOMIC DNA]</scope>
    <source>
        <strain evidence="2 3">JCM 31784</strain>
    </source>
</reference>
<dbReference type="Proteomes" id="UP000515976">
    <property type="component" value="Chromosome"/>
</dbReference>
<dbReference type="SUPFAM" id="SSF52540">
    <property type="entry name" value="P-loop containing nucleoside triphosphate hydrolases"/>
    <property type="match status" value="1"/>
</dbReference>
<dbReference type="KEGG" id="pei:H9L10_09250"/>
<gene>
    <name evidence="2" type="ORF">H9L10_09250</name>
</gene>
<keyword evidence="3" id="KW-1185">Reference proteome</keyword>
<evidence type="ECO:0000313" key="2">
    <source>
        <dbReference type="EMBL" id="QNN48514.1"/>
    </source>
</evidence>
<proteinExistence type="predicted"/>
<dbReference type="EMBL" id="CP060712">
    <property type="protein sequence ID" value="QNN48514.1"/>
    <property type="molecule type" value="Genomic_DNA"/>
</dbReference>
<sequence length="147" mass="15501">MPPHPLLLTGGPAAGKTTTARALADGLPRAACIEVDDLRQLVRSGAAAPWEGSEGRARQALGAENAALLAQRFDQAGFAVVVTDVVTRRTLELYRRILPGIAVVRLVVTETEARRRAAGRPLLLTPESSLGCTGTSGSRWRSTTSST</sequence>
<evidence type="ECO:0000256" key="1">
    <source>
        <dbReference type="SAM" id="MobiDB-lite"/>
    </source>
</evidence>
<feature type="region of interest" description="Disordered" evidence="1">
    <location>
        <begin position="128"/>
        <end position="147"/>
    </location>
</feature>
<protein>
    <submittedName>
        <fullName evidence="2">AAA family ATPase</fullName>
    </submittedName>
</protein>
<evidence type="ECO:0000313" key="3">
    <source>
        <dbReference type="Proteomes" id="UP000515976"/>
    </source>
</evidence>
<name>A0A7G9QYT9_9MICO</name>
<dbReference type="InterPro" id="IPR027417">
    <property type="entry name" value="P-loop_NTPase"/>
</dbReference>
<dbReference type="AlphaFoldDB" id="A0A7G9QYT9"/>
<dbReference type="Gene3D" id="3.40.50.300">
    <property type="entry name" value="P-loop containing nucleotide triphosphate hydrolases"/>
    <property type="match status" value="1"/>
</dbReference>
<organism evidence="2 3">
    <name type="scientific">Phycicoccus endophyticus</name>
    <dbReference type="NCBI Taxonomy" id="1690220"/>
    <lineage>
        <taxon>Bacteria</taxon>
        <taxon>Bacillati</taxon>
        <taxon>Actinomycetota</taxon>
        <taxon>Actinomycetes</taxon>
        <taxon>Micrococcales</taxon>
        <taxon>Intrasporangiaceae</taxon>
        <taxon>Phycicoccus</taxon>
    </lineage>
</organism>
<dbReference type="RefSeq" id="WP_187566499.1">
    <property type="nucleotide sequence ID" value="NZ_CP060712.1"/>
</dbReference>
<feature type="compositionally biased region" description="Low complexity" evidence="1">
    <location>
        <begin position="133"/>
        <end position="147"/>
    </location>
</feature>